<evidence type="ECO:0000256" key="1">
    <source>
        <dbReference type="SAM" id="Phobius"/>
    </source>
</evidence>
<evidence type="ECO:0000313" key="3">
    <source>
        <dbReference type="Proteomes" id="UP000594262"/>
    </source>
</evidence>
<accession>A0A7M5UNG6</accession>
<organism evidence="2 3">
    <name type="scientific">Clytia hemisphaerica</name>
    <dbReference type="NCBI Taxonomy" id="252671"/>
    <lineage>
        <taxon>Eukaryota</taxon>
        <taxon>Metazoa</taxon>
        <taxon>Cnidaria</taxon>
        <taxon>Hydrozoa</taxon>
        <taxon>Hydroidolina</taxon>
        <taxon>Leptothecata</taxon>
        <taxon>Obeliida</taxon>
        <taxon>Clytiidae</taxon>
        <taxon>Clytia</taxon>
    </lineage>
</organism>
<dbReference type="Proteomes" id="UP000594262">
    <property type="component" value="Unplaced"/>
</dbReference>
<evidence type="ECO:0000313" key="2">
    <source>
        <dbReference type="EnsemblMetazoa" id="CLYHEMP000017.1"/>
    </source>
</evidence>
<keyword evidence="3" id="KW-1185">Reference proteome</keyword>
<dbReference type="AlphaFoldDB" id="A0A7M5UNG6"/>
<reference evidence="2" key="1">
    <citation type="submission" date="2021-01" db="UniProtKB">
        <authorList>
            <consortium name="EnsemblMetazoa"/>
        </authorList>
    </citation>
    <scope>IDENTIFICATION</scope>
</reference>
<protein>
    <submittedName>
        <fullName evidence="2">Uncharacterized protein</fullName>
    </submittedName>
</protein>
<proteinExistence type="predicted"/>
<feature type="transmembrane region" description="Helical" evidence="1">
    <location>
        <begin position="20"/>
        <end position="38"/>
    </location>
</feature>
<keyword evidence="1" id="KW-0472">Membrane</keyword>
<feature type="transmembrane region" description="Helical" evidence="1">
    <location>
        <begin position="216"/>
        <end position="239"/>
    </location>
</feature>
<keyword evidence="1" id="KW-1133">Transmembrane helix</keyword>
<dbReference type="EnsemblMetazoa" id="CLYHEMT000017.1">
    <property type="protein sequence ID" value="CLYHEMP000017.1"/>
    <property type="gene ID" value="CLYHEMG000017"/>
</dbReference>
<name>A0A7M5UNG6_9CNID</name>
<keyword evidence="1" id="KW-0812">Transmembrane</keyword>
<sequence length="253" mass="28926">MLLGILGDLETRHVIVNKKMYTFFILLTLQIITGVIAGKAPRDLKKAGEHYDEHKIVFVKKAMTNPLKLTHLPRPKNIQLADFKQTTSRGSKRLFASMANVDTLKSVHFPWFRTTHSSNSKATSENIAADFKIKPKNYHLSDFRAQSSNNSGKKSSVKRAPSLYVDYIIGNHRVFEGNSHKTKTEPQAKDVKSHNLMRRNAIYDKHSRGEKINKTAFGFSVFGLILCFLLMVVLIFLYWSKKYCDQKCLCMKV</sequence>